<proteinExistence type="predicted"/>
<organism evidence="1 2">
    <name type="scientific">Caligus rogercresseyi</name>
    <name type="common">Sea louse</name>
    <dbReference type="NCBI Taxonomy" id="217165"/>
    <lineage>
        <taxon>Eukaryota</taxon>
        <taxon>Metazoa</taxon>
        <taxon>Ecdysozoa</taxon>
        <taxon>Arthropoda</taxon>
        <taxon>Crustacea</taxon>
        <taxon>Multicrustacea</taxon>
        <taxon>Hexanauplia</taxon>
        <taxon>Copepoda</taxon>
        <taxon>Siphonostomatoida</taxon>
        <taxon>Caligidae</taxon>
        <taxon>Caligus</taxon>
    </lineage>
</organism>
<accession>A0A7T8QS30</accession>
<dbReference type="AlphaFoldDB" id="A0A7T8QS30"/>
<evidence type="ECO:0000313" key="1">
    <source>
        <dbReference type="EMBL" id="QQP53122.1"/>
    </source>
</evidence>
<keyword evidence="2" id="KW-1185">Reference proteome</keyword>
<name>A0A7T8QS30_CALRO</name>
<evidence type="ECO:0000313" key="2">
    <source>
        <dbReference type="Proteomes" id="UP000595437"/>
    </source>
</evidence>
<dbReference type="Proteomes" id="UP000595437">
    <property type="component" value="Chromosome 3"/>
</dbReference>
<sequence length="70" mass="7905">MLRSSPSTSGASRCTRPTKQSFFETNLIVDSQQYLTTSTLLRQQQGGLHSFLGLPCTYQEENTYGSWPRD</sequence>
<protein>
    <submittedName>
        <fullName evidence="1">Uncharacterized protein</fullName>
    </submittedName>
</protein>
<gene>
    <name evidence="1" type="ORF">FKW44_005480</name>
</gene>
<reference evidence="2" key="1">
    <citation type="submission" date="2021-01" db="EMBL/GenBank/DDBJ databases">
        <title>Caligus Genome Assembly.</title>
        <authorList>
            <person name="Gallardo-Escarate C."/>
        </authorList>
    </citation>
    <scope>NUCLEOTIDE SEQUENCE [LARGE SCALE GENOMIC DNA]</scope>
</reference>
<dbReference type="EMBL" id="CP045892">
    <property type="protein sequence ID" value="QQP53122.1"/>
    <property type="molecule type" value="Genomic_DNA"/>
</dbReference>